<dbReference type="Gene3D" id="1.25.40.80">
    <property type="match status" value="1"/>
</dbReference>
<feature type="region of interest" description="Disordered" evidence="5">
    <location>
        <begin position="292"/>
        <end position="315"/>
    </location>
</feature>
<sequence length="315" mass="35735">MTRSHATPPADTIPSADAGSPAPLPDRDLRREFADREDLIAYVAALFPAAAARDRHVAPTRGGRAAAEATLAAVDPAAYALTRNTVTGRVTRLGPYLRYGVLSLAEVRDHAINAVRRRGDTSKLVQELAWRDYFARVYARIGDGIWDDREPLKTGHDARSYAAELPDDVRAGTTGLPCMDAFVRDLRETGYLHNHARLWLAAYLVHWRRVRWQAGAAWFLEHLLCGDPASNNLSWQWVASTFGHKPYVFNRENLEQYTEGAYCRTCPLYGRCDFEGTYDELSRRLFRLEPADATRRGREAPERRDRGRRDDRRPR</sequence>
<keyword evidence="2 3" id="KW-0274">FAD</keyword>
<keyword evidence="1 3" id="KW-0285">Flavoprotein</keyword>
<evidence type="ECO:0000313" key="7">
    <source>
        <dbReference type="EMBL" id="CAA9572498.1"/>
    </source>
</evidence>
<dbReference type="GO" id="GO:0032922">
    <property type="term" value="P:circadian regulation of gene expression"/>
    <property type="evidence" value="ECO:0007669"/>
    <property type="project" value="TreeGrafter"/>
</dbReference>
<feature type="binding site" evidence="3">
    <location>
        <position position="79"/>
    </location>
    <ligand>
        <name>FAD</name>
        <dbReference type="ChEBI" id="CHEBI:57692"/>
    </ligand>
</feature>
<dbReference type="GO" id="GO:0003677">
    <property type="term" value="F:DNA binding"/>
    <property type="evidence" value="ECO:0007669"/>
    <property type="project" value="TreeGrafter"/>
</dbReference>
<dbReference type="InterPro" id="IPR005101">
    <property type="entry name" value="Cryptochr/Photolyase_FAD-bd"/>
</dbReference>
<dbReference type="GO" id="GO:0071949">
    <property type="term" value="F:FAD binding"/>
    <property type="evidence" value="ECO:0007669"/>
    <property type="project" value="TreeGrafter"/>
</dbReference>
<feature type="binding site" evidence="3">
    <location>
        <begin position="127"/>
        <end position="134"/>
    </location>
    <ligand>
        <name>FAD</name>
        <dbReference type="ChEBI" id="CHEBI:57692"/>
    </ligand>
</feature>
<dbReference type="Pfam" id="PF03441">
    <property type="entry name" value="FAD_binding_7"/>
    <property type="match status" value="1"/>
</dbReference>
<feature type="domain" description="Cryptochrome/DNA photolyase FAD-binding" evidence="6">
    <location>
        <begin position="125"/>
        <end position="244"/>
    </location>
</feature>
<gene>
    <name evidence="7" type="ORF">AVDCRST_MAG49-3781</name>
</gene>
<evidence type="ECO:0000256" key="3">
    <source>
        <dbReference type="PIRSR" id="PIRSR602081-1"/>
    </source>
</evidence>
<evidence type="ECO:0000259" key="6">
    <source>
        <dbReference type="Pfam" id="PF03441"/>
    </source>
</evidence>
<name>A0A6J4V9F3_9BACT</name>
<dbReference type="EMBL" id="CADCWG010000264">
    <property type="protein sequence ID" value="CAA9572498.1"/>
    <property type="molecule type" value="Genomic_DNA"/>
</dbReference>
<dbReference type="GO" id="GO:0003904">
    <property type="term" value="F:deoxyribodipyrimidine photo-lyase activity"/>
    <property type="evidence" value="ECO:0007669"/>
    <property type="project" value="UniProtKB-EC"/>
</dbReference>
<dbReference type="PRINTS" id="PR00147">
    <property type="entry name" value="DNAPHOTLYASE"/>
</dbReference>
<dbReference type="Gene3D" id="1.10.579.10">
    <property type="entry name" value="DNA Cyclobutane Dipyrimidine Photolyase, subunit A, domain 3"/>
    <property type="match status" value="1"/>
</dbReference>
<dbReference type="InterPro" id="IPR002081">
    <property type="entry name" value="Cryptochrome/DNA_photolyase_1"/>
</dbReference>
<dbReference type="PANTHER" id="PTHR11455">
    <property type="entry name" value="CRYPTOCHROME"/>
    <property type="match status" value="1"/>
</dbReference>
<keyword evidence="4" id="KW-0157">Chromophore</keyword>
<organism evidence="7">
    <name type="scientific">uncultured Thermomicrobiales bacterium</name>
    <dbReference type="NCBI Taxonomy" id="1645740"/>
    <lineage>
        <taxon>Bacteria</taxon>
        <taxon>Pseudomonadati</taxon>
        <taxon>Thermomicrobiota</taxon>
        <taxon>Thermomicrobia</taxon>
        <taxon>Thermomicrobiales</taxon>
        <taxon>environmental samples</taxon>
    </lineage>
</organism>
<dbReference type="PANTHER" id="PTHR11455:SF18">
    <property type="entry name" value="SI:CH1073-390K14.1"/>
    <property type="match status" value="1"/>
</dbReference>
<evidence type="ECO:0000256" key="4">
    <source>
        <dbReference type="RuleBase" id="RU004182"/>
    </source>
</evidence>
<proteinExistence type="inferred from homology"/>
<comment type="cofactor">
    <cofactor evidence="3">
        <name>FAD</name>
        <dbReference type="ChEBI" id="CHEBI:57692"/>
    </cofactor>
    <text evidence="3">Binds 1 FAD per subunit.</text>
</comment>
<dbReference type="EC" id="4.1.99.3" evidence="7"/>
<dbReference type="InterPro" id="IPR036134">
    <property type="entry name" value="Crypto/Photolyase_FAD-like_sf"/>
</dbReference>
<feature type="region of interest" description="Disordered" evidence="5">
    <location>
        <begin position="1"/>
        <end position="27"/>
    </location>
</feature>
<evidence type="ECO:0000256" key="1">
    <source>
        <dbReference type="ARBA" id="ARBA00022630"/>
    </source>
</evidence>
<evidence type="ECO:0000256" key="5">
    <source>
        <dbReference type="SAM" id="MobiDB-lite"/>
    </source>
</evidence>
<dbReference type="AlphaFoldDB" id="A0A6J4V9F3"/>
<dbReference type="GO" id="GO:0005737">
    <property type="term" value="C:cytoplasm"/>
    <property type="evidence" value="ECO:0007669"/>
    <property type="project" value="TreeGrafter"/>
</dbReference>
<evidence type="ECO:0000256" key="2">
    <source>
        <dbReference type="ARBA" id="ARBA00022827"/>
    </source>
</evidence>
<accession>A0A6J4V9F3</accession>
<dbReference type="SUPFAM" id="SSF48173">
    <property type="entry name" value="Cryptochrome/photolyase FAD-binding domain"/>
    <property type="match status" value="1"/>
</dbReference>
<comment type="similarity">
    <text evidence="4">Belongs to the DNA photolyase family.</text>
</comment>
<keyword evidence="7" id="KW-0456">Lyase</keyword>
<dbReference type="GO" id="GO:0043153">
    <property type="term" value="P:entrainment of circadian clock by photoperiod"/>
    <property type="evidence" value="ECO:0007669"/>
    <property type="project" value="TreeGrafter"/>
</dbReference>
<protein>
    <submittedName>
        <fullName evidence="7">Deoxyribodipyrimidine photolyase</fullName>
        <ecNumber evidence="7">4.1.99.3</ecNumber>
    </submittedName>
</protein>
<reference evidence="7" key="1">
    <citation type="submission" date="2020-02" db="EMBL/GenBank/DDBJ databases">
        <authorList>
            <person name="Meier V. D."/>
        </authorList>
    </citation>
    <scope>NUCLEOTIDE SEQUENCE</scope>
    <source>
        <strain evidence="7">AVDCRST_MAG49</strain>
    </source>
</reference>